<evidence type="ECO:0000256" key="1">
    <source>
        <dbReference type="SAM" id="MobiDB-lite"/>
    </source>
</evidence>
<feature type="compositionally biased region" description="Basic and acidic residues" evidence="1">
    <location>
        <begin position="96"/>
        <end position="125"/>
    </location>
</feature>
<evidence type="ECO:0000313" key="3">
    <source>
        <dbReference type="Proteomes" id="UP000308133"/>
    </source>
</evidence>
<gene>
    <name evidence="2" type="ORF">C1H76_6497</name>
</gene>
<feature type="region of interest" description="Disordered" evidence="1">
    <location>
        <begin position="1"/>
        <end position="53"/>
    </location>
</feature>
<proteinExistence type="predicted"/>
<feature type="compositionally biased region" description="Low complexity" evidence="1">
    <location>
        <begin position="1"/>
        <end position="10"/>
    </location>
</feature>
<dbReference type="AlphaFoldDB" id="A0A4U7ASX5"/>
<feature type="region of interest" description="Disordered" evidence="1">
    <location>
        <begin position="87"/>
        <end position="125"/>
    </location>
</feature>
<comment type="caution">
    <text evidence="2">The sequence shown here is derived from an EMBL/GenBank/DDBJ whole genome shotgun (WGS) entry which is preliminary data.</text>
</comment>
<accession>A0A4U7ASX5</accession>
<dbReference type="EMBL" id="PTQR01000081">
    <property type="protein sequence ID" value="TKX21423.1"/>
    <property type="molecule type" value="Genomic_DNA"/>
</dbReference>
<evidence type="ECO:0000313" key="2">
    <source>
        <dbReference type="EMBL" id="TKX21423.1"/>
    </source>
</evidence>
<organism evidence="2 3">
    <name type="scientific">Elsinoe australis</name>
    <dbReference type="NCBI Taxonomy" id="40998"/>
    <lineage>
        <taxon>Eukaryota</taxon>
        <taxon>Fungi</taxon>
        <taxon>Dikarya</taxon>
        <taxon>Ascomycota</taxon>
        <taxon>Pezizomycotina</taxon>
        <taxon>Dothideomycetes</taxon>
        <taxon>Dothideomycetidae</taxon>
        <taxon>Myriangiales</taxon>
        <taxon>Elsinoaceae</taxon>
        <taxon>Elsinoe</taxon>
    </lineage>
</organism>
<sequence>MASSNNNNNQPRRRPDRTPSPPRRRSRSPSRGPPSPPQTPRPGESALAAADRRTQDRLVRRLGELVAVGLPVDLAFDEAVAEMERAWRRDRRRRRERDEVERRQLEERLRRRREEEEREERERQMAGWVRMEEEGREKIRKAEEEILALYDEQAAEEAREAALSEE</sequence>
<name>A0A4U7ASX5_9PEZI</name>
<reference evidence="2 3" key="1">
    <citation type="submission" date="2018-02" db="EMBL/GenBank/DDBJ databases">
        <title>Draft genome sequences of Elsinoe sp., causing black scab on jojoba.</title>
        <authorList>
            <person name="Stodart B."/>
            <person name="Jeffress S."/>
            <person name="Ash G."/>
            <person name="Arun Chinnappa K."/>
        </authorList>
    </citation>
    <scope>NUCLEOTIDE SEQUENCE [LARGE SCALE GENOMIC DNA]</scope>
    <source>
        <strain evidence="2 3">Hillstone_2</strain>
    </source>
</reference>
<feature type="compositionally biased region" description="Pro residues" evidence="1">
    <location>
        <begin position="31"/>
        <end position="40"/>
    </location>
</feature>
<dbReference type="Proteomes" id="UP000308133">
    <property type="component" value="Unassembled WGS sequence"/>
</dbReference>
<protein>
    <submittedName>
        <fullName evidence="2">Uncharacterized protein</fullName>
    </submittedName>
</protein>